<evidence type="ECO:0000313" key="2">
    <source>
        <dbReference type="Proteomes" id="UP000095287"/>
    </source>
</evidence>
<evidence type="ECO:0000313" key="3">
    <source>
        <dbReference type="WBParaSite" id="L893_g20.t1"/>
    </source>
</evidence>
<accession>A0A1I7YUY3</accession>
<reference evidence="3" key="1">
    <citation type="submission" date="2016-11" db="UniProtKB">
        <authorList>
            <consortium name="WormBaseParasite"/>
        </authorList>
    </citation>
    <scope>IDENTIFICATION</scope>
</reference>
<protein>
    <submittedName>
        <fullName evidence="3">Uncharacterized protein</fullName>
    </submittedName>
</protein>
<proteinExistence type="predicted"/>
<dbReference type="AlphaFoldDB" id="A0A1I7YUY3"/>
<organism evidence="2 3">
    <name type="scientific">Steinernema glaseri</name>
    <dbReference type="NCBI Taxonomy" id="37863"/>
    <lineage>
        <taxon>Eukaryota</taxon>
        <taxon>Metazoa</taxon>
        <taxon>Ecdysozoa</taxon>
        <taxon>Nematoda</taxon>
        <taxon>Chromadorea</taxon>
        <taxon>Rhabditida</taxon>
        <taxon>Tylenchina</taxon>
        <taxon>Panagrolaimomorpha</taxon>
        <taxon>Strongyloidoidea</taxon>
        <taxon>Steinernematidae</taxon>
        <taxon>Steinernema</taxon>
    </lineage>
</organism>
<keyword evidence="2" id="KW-1185">Reference proteome</keyword>
<keyword evidence="1" id="KW-0732">Signal</keyword>
<evidence type="ECO:0000256" key="1">
    <source>
        <dbReference type="SAM" id="SignalP"/>
    </source>
</evidence>
<feature type="signal peptide" evidence="1">
    <location>
        <begin position="1"/>
        <end position="22"/>
    </location>
</feature>
<dbReference type="WBParaSite" id="L893_g20.t1">
    <property type="protein sequence ID" value="L893_g20.t1"/>
    <property type="gene ID" value="L893_g20"/>
</dbReference>
<name>A0A1I7YUY3_9BILA</name>
<sequence length="101" mass="11457">MASSSGIVLLVFLAIGATISSALPYYGGYNYYPGNYNHDLNAYRNYEYYMPTPYHPYAAYEANYYEAPVFKNRKNGPPAGVGPKDDGRSKIIVKKPYWPWP</sequence>
<dbReference type="Proteomes" id="UP000095287">
    <property type="component" value="Unplaced"/>
</dbReference>
<feature type="chain" id="PRO_5009312627" evidence="1">
    <location>
        <begin position="23"/>
        <end position="101"/>
    </location>
</feature>